<dbReference type="AlphaFoldDB" id="A0A255XTZ3"/>
<dbReference type="SMART" id="SM00347">
    <property type="entry name" value="HTH_MARR"/>
    <property type="match status" value="1"/>
</dbReference>
<feature type="domain" description="HTH marR-type" evidence="1">
    <location>
        <begin position="35"/>
        <end position="166"/>
    </location>
</feature>
<dbReference type="Pfam" id="PF12802">
    <property type="entry name" value="MarR_2"/>
    <property type="match status" value="1"/>
</dbReference>
<dbReference type="InterPro" id="IPR036390">
    <property type="entry name" value="WH_DNA-bd_sf"/>
</dbReference>
<keyword evidence="3" id="KW-1185">Reference proteome</keyword>
<dbReference type="PRINTS" id="PR00598">
    <property type="entry name" value="HTHMARR"/>
</dbReference>
<dbReference type="PANTHER" id="PTHR33164:SF95">
    <property type="entry name" value="TRANSCRIPTIONAL REGULATOR"/>
    <property type="match status" value="1"/>
</dbReference>
<dbReference type="RefSeq" id="WP_094408139.1">
    <property type="nucleotide sequence ID" value="NZ_BMJZ01000006.1"/>
</dbReference>
<dbReference type="OrthoDB" id="9814496at2"/>
<dbReference type="InterPro" id="IPR036388">
    <property type="entry name" value="WH-like_DNA-bd_sf"/>
</dbReference>
<dbReference type="GO" id="GO:0006950">
    <property type="term" value="P:response to stress"/>
    <property type="evidence" value="ECO:0007669"/>
    <property type="project" value="TreeGrafter"/>
</dbReference>
<sequence length="166" mass="18063">MPQPPEPPEPTGLPFDRAAYLQHPAAQAGDAYVLEAQVGHLLRRAHQRHVALFTQIFGVDGLTPMQYAALVKIGDQGEVSQNLLGRLVAMDPATSQGVVKRLIDQGLVLRRDDPHDRRRALLALTAAGRHAVAEHIPLGRVATDETLAPLTPDERAAFLRLLAKLT</sequence>
<dbReference type="PANTHER" id="PTHR33164">
    <property type="entry name" value="TRANSCRIPTIONAL REGULATOR, MARR FAMILY"/>
    <property type="match status" value="1"/>
</dbReference>
<accession>A0A255XTZ3</accession>
<name>A0A255XTZ3_9PROT</name>
<dbReference type="SUPFAM" id="SSF46785">
    <property type="entry name" value="Winged helix' DNA-binding domain"/>
    <property type="match status" value="1"/>
</dbReference>
<protein>
    <recommendedName>
        <fullName evidence="1">HTH marR-type domain-containing protein</fullName>
    </recommendedName>
</protein>
<evidence type="ECO:0000313" key="2">
    <source>
        <dbReference type="EMBL" id="OYQ19720.1"/>
    </source>
</evidence>
<dbReference type="InterPro" id="IPR039422">
    <property type="entry name" value="MarR/SlyA-like"/>
</dbReference>
<proteinExistence type="predicted"/>
<comment type="caution">
    <text evidence="2">The sequence shown here is derived from an EMBL/GenBank/DDBJ whole genome shotgun (WGS) entry which is preliminary data.</text>
</comment>
<dbReference type="GO" id="GO:0003700">
    <property type="term" value="F:DNA-binding transcription factor activity"/>
    <property type="evidence" value="ECO:0007669"/>
    <property type="project" value="InterPro"/>
</dbReference>
<dbReference type="Gene3D" id="1.10.10.10">
    <property type="entry name" value="Winged helix-like DNA-binding domain superfamily/Winged helix DNA-binding domain"/>
    <property type="match status" value="1"/>
</dbReference>
<dbReference type="Proteomes" id="UP000216361">
    <property type="component" value="Unassembled WGS sequence"/>
</dbReference>
<dbReference type="InterPro" id="IPR000835">
    <property type="entry name" value="HTH_MarR-typ"/>
</dbReference>
<dbReference type="PROSITE" id="PS50995">
    <property type="entry name" value="HTH_MARR_2"/>
    <property type="match status" value="1"/>
</dbReference>
<evidence type="ECO:0000259" key="1">
    <source>
        <dbReference type="PROSITE" id="PS50995"/>
    </source>
</evidence>
<evidence type="ECO:0000313" key="3">
    <source>
        <dbReference type="Proteomes" id="UP000216361"/>
    </source>
</evidence>
<gene>
    <name evidence="2" type="ORF">CHR90_06255</name>
</gene>
<organism evidence="2 3">
    <name type="scientific">Elstera cyanobacteriorum</name>
    <dbReference type="NCBI Taxonomy" id="2022747"/>
    <lineage>
        <taxon>Bacteria</taxon>
        <taxon>Pseudomonadati</taxon>
        <taxon>Pseudomonadota</taxon>
        <taxon>Alphaproteobacteria</taxon>
        <taxon>Rhodospirillales</taxon>
        <taxon>Rhodospirillaceae</taxon>
        <taxon>Elstera</taxon>
    </lineage>
</organism>
<reference evidence="2 3" key="1">
    <citation type="submission" date="2017-07" db="EMBL/GenBank/DDBJ databases">
        <title>Elstera cyanobacteriorum sp. nov., a novel bacterium isolated from cyanobacterial aggregates in a eutrophic lake.</title>
        <authorList>
            <person name="Cai H."/>
        </authorList>
    </citation>
    <scope>NUCLEOTIDE SEQUENCE [LARGE SCALE GENOMIC DNA]</scope>
    <source>
        <strain evidence="2 3">TH019</strain>
    </source>
</reference>
<dbReference type="EMBL" id="NOXS01000030">
    <property type="protein sequence ID" value="OYQ19720.1"/>
    <property type="molecule type" value="Genomic_DNA"/>
</dbReference>